<feature type="domain" description="Fe/B12 periplasmic-binding" evidence="2">
    <location>
        <begin position="21"/>
        <end position="276"/>
    </location>
</feature>
<reference evidence="3 4" key="1">
    <citation type="submission" date="2019-06" db="EMBL/GenBank/DDBJ databases">
        <title>Genomic Encyclopedia of Archaeal and Bacterial Type Strains, Phase II (KMG-II): from individual species to whole genera.</title>
        <authorList>
            <person name="Goeker M."/>
        </authorList>
    </citation>
    <scope>NUCLEOTIDE SEQUENCE [LARGE SCALE GENOMIC DNA]</scope>
    <source>
        <strain evidence="3 4">DSM 18423</strain>
    </source>
</reference>
<proteinExistence type="predicted"/>
<dbReference type="Proteomes" id="UP000320582">
    <property type="component" value="Unassembled WGS sequence"/>
</dbReference>
<evidence type="ECO:0000259" key="2">
    <source>
        <dbReference type="PROSITE" id="PS50983"/>
    </source>
</evidence>
<dbReference type="RefSeq" id="WP_142083024.1">
    <property type="nucleotide sequence ID" value="NZ_VFPT01000001.1"/>
</dbReference>
<evidence type="ECO:0000256" key="1">
    <source>
        <dbReference type="SAM" id="SignalP"/>
    </source>
</evidence>
<feature type="signal peptide" evidence="1">
    <location>
        <begin position="1"/>
        <end position="18"/>
    </location>
</feature>
<keyword evidence="1" id="KW-0732">Signal</keyword>
<dbReference type="Pfam" id="PF01497">
    <property type="entry name" value="Peripla_BP_2"/>
    <property type="match status" value="1"/>
</dbReference>
<organism evidence="3 4">
    <name type="scientific">Roseinatronobacter monicus</name>
    <dbReference type="NCBI Taxonomy" id="393481"/>
    <lineage>
        <taxon>Bacteria</taxon>
        <taxon>Pseudomonadati</taxon>
        <taxon>Pseudomonadota</taxon>
        <taxon>Alphaproteobacteria</taxon>
        <taxon>Rhodobacterales</taxon>
        <taxon>Paracoccaceae</taxon>
        <taxon>Roseinatronobacter</taxon>
    </lineage>
</organism>
<dbReference type="PROSITE" id="PS50983">
    <property type="entry name" value="FE_B12_PBP"/>
    <property type="match status" value="1"/>
</dbReference>
<dbReference type="PANTHER" id="PTHR30535:SF4">
    <property type="entry name" value="HEMIN-BINDING PERIPLASMIC PROTEIN HMUT"/>
    <property type="match status" value="1"/>
</dbReference>
<dbReference type="EMBL" id="VFPT01000001">
    <property type="protein sequence ID" value="TQM94398.1"/>
    <property type="molecule type" value="Genomic_DNA"/>
</dbReference>
<dbReference type="Gene3D" id="3.40.50.1980">
    <property type="entry name" value="Nitrogenase molybdenum iron protein domain"/>
    <property type="match status" value="2"/>
</dbReference>
<evidence type="ECO:0000313" key="3">
    <source>
        <dbReference type="EMBL" id="TQM94398.1"/>
    </source>
</evidence>
<gene>
    <name evidence="3" type="ORF">BD293_3074</name>
</gene>
<dbReference type="SUPFAM" id="SSF53807">
    <property type="entry name" value="Helical backbone' metal receptor"/>
    <property type="match status" value="1"/>
</dbReference>
<dbReference type="OrthoDB" id="9797736at2"/>
<feature type="chain" id="PRO_5021905796" evidence="1">
    <location>
        <begin position="19"/>
        <end position="280"/>
    </location>
</feature>
<dbReference type="PANTHER" id="PTHR30535">
    <property type="entry name" value="VITAMIN B12-BINDING PROTEIN"/>
    <property type="match status" value="1"/>
</dbReference>
<accession>A0A543KH40</accession>
<protein>
    <submittedName>
        <fullName evidence="3">Iron complex transport system substrate-binding protein</fullName>
    </submittedName>
</protein>
<keyword evidence="4" id="KW-1185">Reference proteome</keyword>
<evidence type="ECO:0000313" key="4">
    <source>
        <dbReference type="Proteomes" id="UP000320582"/>
    </source>
</evidence>
<sequence length="280" mass="28977">MMLRYTLLLAALATPLSAQDRVVVVGGGLAEIVYALGQDHRLVGRDTTASFPPAVEALPDVGYMRALSPEGLLALDPDLILASEGSGPSETVQIMQAAAVPFVQVTEDPSPSAVLERVKTVARHLDAVQAGDALVAQLEAEFAALSEATGAVTTPKRVMFVLSAQGGRINAAGRDTGASAMIELAGGANAFDDFAGYRLLSDEAITAAAPDVILMMDRGGDHALSDAEILAHPALGLTPAAENAAVLRMNGIYLLGFGPRTAEAAQDLHRALYPAPQQEG</sequence>
<dbReference type="InterPro" id="IPR002491">
    <property type="entry name" value="ABC_transptr_periplasmic_BD"/>
</dbReference>
<name>A0A543KH40_9RHOB</name>
<dbReference type="InterPro" id="IPR050902">
    <property type="entry name" value="ABC_Transporter_SBP"/>
</dbReference>
<comment type="caution">
    <text evidence="3">The sequence shown here is derived from an EMBL/GenBank/DDBJ whole genome shotgun (WGS) entry which is preliminary data.</text>
</comment>
<dbReference type="AlphaFoldDB" id="A0A543KH40"/>